<comment type="similarity">
    <text evidence="1 5 6">Belongs to the peptidase S8 family.</text>
</comment>
<sequence length="499" mass="52526">MAKPTREKQIERILDQNNARKLAVIFQGVPQRLCDAAGDAARRLTETRALTRARDLLPESRGPHRKARTPEKGRAAEREQRIADARAVGAQALRPLQESSVLSLSRVARQGGGRGVPQIFELAGAAAIEVDRDDLVALASTLPPQVSVHPNRRIALPPRMQSRDVPAQVERRTAHAWGLEKTGALACWGAFGARGKGVQVAVLDTGVNAQHPDLAARVKKFAEIGTNGKIVRHGVKEARDEGGHGSHVCGTIAGGRASGRWIGMAPEADLLACKVLGRLGGYDSQIIAGIEWAITNGADVINLSLGGVSWEPDVLDTYSGAILAAHNAGCMVVAAIGNEGLQTSGSPGNDVFALAVGATDIQDGISAFSGGRTQVIHNSSYVDPSVLPLVYSKPDLCAPGVDVYSCVGKGSWGYESGTSMACPHVSGAAALLLSRLDGAPDSDLRLATGRDRVETLRALLLGAVHELGENGQDHRYGWGRLNVLNAFAMGLERGLLSLG</sequence>
<evidence type="ECO:0000256" key="1">
    <source>
        <dbReference type="ARBA" id="ARBA00011073"/>
    </source>
</evidence>
<evidence type="ECO:0000256" key="3">
    <source>
        <dbReference type="ARBA" id="ARBA00022801"/>
    </source>
</evidence>
<dbReference type="PROSITE" id="PS51892">
    <property type="entry name" value="SUBTILASE"/>
    <property type="match status" value="1"/>
</dbReference>
<evidence type="ECO:0000313" key="9">
    <source>
        <dbReference type="EMBL" id="MBL0392034.1"/>
    </source>
</evidence>
<comment type="caution">
    <text evidence="9">The sequence shown here is derived from an EMBL/GenBank/DDBJ whole genome shotgun (WGS) entry which is preliminary data.</text>
</comment>
<accession>A0A936YZE2</accession>
<keyword evidence="2 5" id="KW-0645">Protease</keyword>
<feature type="active site" description="Charge relay system" evidence="5">
    <location>
        <position position="244"/>
    </location>
</feature>
<evidence type="ECO:0000256" key="5">
    <source>
        <dbReference type="PROSITE-ProRule" id="PRU01240"/>
    </source>
</evidence>
<dbReference type="PANTHER" id="PTHR43806:SF11">
    <property type="entry name" value="CEREVISIN-RELATED"/>
    <property type="match status" value="1"/>
</dbReference>
<organism evidence="9 10">
    <name type="scientific">Ramlibacter monticola</name>
    <dbReference type="NCBI Taxonomy" id="1926872"/>
    <lineage>
        <taxon>Bacteria</taxon>
        <taxon>Pseudomonadati</taxon>
        <taxon>Pseudomonadota</taxon>
        <taxon>Betaproteobacteria</taxon>
        <taxon>Burkholderiales</taxon>
        <taxon>Comamonadaceae</taxon>
        <taxon>Ramlibacter</taxon>
    </lineage>
</organism>
<dbReference type="Proteomes" id="UP000599109">
    <property type="component" value="Unassembled WGS sequence"/>
</dbReference>
<dbReference type="InterPro" id="IPR022398">
    <property type="entry name" value="Peptidase_S8_His-AS"/>
</dbReference>
<evidence type="ECO:0000256" key="4">
    <source>
        <dbReference type="ARBA" id="ARBA00022825"/>
    </source>
</evidence>
<evidence type="ECO:0000256" key="6">
    <source>
        <dbReference type="RuleBase" id="RU003355"/>
    </source>
</evidence>
<dbReference type="EMBL" id="JAEQNE010000002">
    <property type="protein sequence ID" value="MBL0392034.1"/>
    <property type="molecule type" value="Genomic_DNA"/>
</dbReference>
<dbReference type="InterPro" id="IPR015500">
    <property type="entry name" value="Peptidase_S8_subtilisin-rel"/>
</dbReference>
<dbReference type="InterPro" id="IPR000209">
    <property type="entry name" value="Peptidase_S8/S53_dom"/>
</dbReference>
<dbReference type="PROSITE" id="PS00137">
    <property type="entry name" value="SUBTILASE_HIS"/>
    <property type="match status" value="1"/>
</dbReference>
<dbReference type="InterPro" id="IPR036852">
    <property type="entry name" value="Peptidase_S8/S53_dom_sf"/>
</dbReference>
<dbReference type="PROSITE" id="PS00136">
    <property type="entry name" value="SUBTILASE_ASP"/>
    <property type="match status" value="1"/>
</dbReference>
<dbReference type="InterPro" id="IPR023828">
    <property type="entry name" value="Peptidase_S8_Ser-AS"/>
</dbReference>
<dbReference type="InterPro" id="IPR023827">
    <property type="entry name" value="Peptidase_S8_Asp-AS"/>
</dbReference>
<dbReference type="SUPFAM" id="SSF52743">
    <property type="entry name" value="Subtilisin-like"/>
    <property type="match status" value="1"/>
</dbReference>
<dbReference type="PRINTS" id="PR00723">
    <property type="entry name" value="SUBTILISIN"/>
</dbReference>
<dbReference type="InterPro" id="IPR050131">
    <property type="entry name" value="Peptidase_S8_subtilisin-like"/>
</dbReference>
<feature type="region of interest" description="Disordered" evidence="7">
    <location>
        <begin position="52"/>
        <end position="77"/>
    </location>
</feature>
<dbReference type="RefSeq" id="WP_201674620.1">
    <property type="nucleotide sequence ID" value="NZ_JAEQNE010000002.1"/>
</dbReference>
<feature type="active site" description="Charge relay system" evidence="5">
    <location>
        <position position="204"/>
    </location>
</feature>
<evidence type="ECO:0000313" key="10">
    <source>
        <dbReference type="Proteomes" id="UP000599109"/>
    </source>
</evidence>
<dbReference type="Pfam" id="PF00082">
    <property type="entry name" value="Peptidase_S8"/>
    <property type="match status" value="1"/>
</dbReference>
<protein>
    <submittedName>
        <fullName evidence="9">S8 family serine peptidase</fullName>
    </submittedName>
</protein>
<dbReference type="PANTHER" id="PTHR43806">
    <property type="entry name" value="PEPTIDASE S8"/>
    <property type="match status" value="1"/>
</dbReference>
<reference evidence="9 10" key="1">
    <citation type="journal article" date="2017" name="Int. J. Syst. Evol. Microbiol.">
        <title>Ramlibacter monticola sp. nov., isolated from forest soil.</title>
        <authorList>
            <person name="Chaudhary D.K."/>
            <person name="Kim J."/>
        </authorList>
    </citation>
    <scope>NUCLEOTIDE SEQUENCE [LARGE SCALE GENOMIC DNA]</scope>
    <source>
        <strain evidence="9 10">KACC 19175</strain>
    </source>
</reference>
<evidence type="ECO:0000256" key="2">
    <source>
        <dbReference type="ARBA" id="ARBA00022670"/>
    </source>
</evidence>
<evidence type="ECO:0000256" key="7">
    <source>
        <dbReference type="SAM" id="MobiDB-lite"/>
    </source>
</evidence>
<dbReference type="GO" id="GO:0004252">
    <property type="term" value="F:serine-type endopeptidase activity"/>
    <property type="evidence" value="ECO:0007669"/>
    <property type="project" value="UniProtKB-UniRule"/>
</dbReference>
<keyword evidence="4 5" id="KW-0720">Serine protease</keyword>
<feature type="domain" description="Peptidase S8/S53" evidence="8">
    <location>
        <begin position="195"/>
        <end position="479"/>
    </location>
</feature>
<feature type="active site" description="Charge relay system" evidence="5">
    <location>
        <position position="419"/>
    </location>
</feature>
<dbReference type="GO" id="GO:0006508">
    <property type="term" value="P:proteolysis"/>
    <property type="evidence" value="ECO:0007669"/>
    <property type="project" value="UniProtKB-KW"/>
</dbReference>
<gene>
    <name evidence="9" type="ORF">JJ685_12910</name>
</gene>
<dbReference type="PROSITE" id="PS00138">
    <property type="entry name" value="SUBTILASE_SER"/>
    <property type="match status" value="1"/>
</dbReference>
<evidence type="ECO:0000259" key="8">
    <source>
        <dbReference type="Pfam" id="PF00082"/>
    </source>
</evidence>
<name>A0A936YZE2_9BURK</name>
<proteinExistence type="inferred from homology"/>
<dbReference type="Gene3D" id="3.40.50.200">
    <property type="entry name" value="Peptidase S8/S53 domain"/>
    <property type="match status" value="1"/>
</dbReference>
<dbReference type="AlphaFoldDB" id="A0A936YZE2"/>
<keyword evidence="10" id="KW-1185">Reference proteome</keyword>
<keyword evidence="3 5" id="KW-0378">Hydrolase</keyword>